<dbReference type="InterPro" id="IPR011006">
    <property type="entry name" value="CheY-like_superfamily"/>
</dbReference>
<name>A0A1H6Q2Z0_9BACT</name>
<dbReference type="EMBL" id="FNXY01000001">
    <property type="protein sequence ID" value="SEI38198.1"/>
    <property type="molecule type" value="Genomic_DNA"/>
</dbReference>
<evidence type="ECO:0000256" key="1">
    <source>
        <dbReference type="PROSITE-ProRule" id="PRU00169"/>
    </source>
</evidence>
<dbReference type="Proteomes" id="UP000199532">
    <property type="component" value="Unassembled WGS sequence"/>
</dbReference>
<dbReference type="RefSeq" id="WP_090331003.1">
    <property type="nucleotide sequence ID" value="NZ_FNXY01000001.1"/>
</dbReference>
<evidence type="ECO:0000313" key="4">
    <source>
        <dbReference type="Proteomes" id="UP000199532"/>
    </source>
</evidence>
<keyword evidence="4" id="KW-1185">Reference proteome</keyword>
<protein>
    <submittedName>
        <fullName evidence="3">Response regulator receiver domain-containing protein</fullName>
    </submittedName>
</protein>
<dbReference type="PROSITE" id="PS50110">
    <property type="entry name" value="RESPONSE_REGULATORY"/>
    <property type="match status" value="1"/>
</dbReference>
<sequence length="130" mass="15005">MGNKKLLVMIDDDSDDHEIFDIAINEIDEPFEIYHFDDCEQAIKHFGTPGAEQPGYVFVDINLPRIGGPECINQLQDLRRFDDPRIIIYSSSIPETWKEKFTRNGIDEFLEKTGSLSDLKEKLIALFLKI</sequence>
<dbReference type="Gene3D" id="3.40.50.2300">
    <property type="match status" value="1"/>
</dbReference>
<organism evidence="3 4">
    <name type="scientific">Dyadobacter koreensis</name>
    <dbReference type="NCBI Taxonomy" id="408657"/>
    <lineage>
        <taxon>Bacteria</taxon>
        <taxon>Pseudomonadati</taxon>
        <taxon>Bacteroidota</taxon>
        <taxon>Cytophagia</taxon>
        <taxon>Cytophagales</taxon>
        <taxon>Spirosomataceae</taxon>
        <taxon>Dyadobacter</taxon>
    </lineage>
</organism>
<dbReference type="CDD" id="cd00156">
    <property type="entry name" value="REC"/>
    <property type="match status" value="1"/>
</dbReference>
<feature type="modified residue" description="4-aspartylphosphate" evidence="1">
    <location>
        <position position="60"/>
    </location>
</feature>
<dbReference type="InterPro" id="IPR001789">
    <property type="entry name" value="Sig_transdc_resp-reg_receiver"/>
</dbReference>
<dbReference type="GO" id="GO:0000160">
    <property type="term" value="P:phosphorelay signal transduction system"/>
    <property type="evidence" value="ECO:0007669"/>
    <property type="project" value="InterPro"/>
</dbReference>
<dbReference type="AlphaFoldDB" id="A0A1H6Q2Z0"/>
<evidence type="ECO:0000259" key="2">
    <source>
        <dbReference type="PROSITE" id="PS50110"/>
    </source>
</evidence>
<keyword evidence="1" id="KW-0597">Phosphoprotein</keyword>
<dbReference type="SUPFAM" id="SSF52172">
    <property type="entry name" value="CheY-like"/>
    <property type="match status" value="1"/>
</dbReference>
<evidence type="ECO:0000313" key="3">
    <source>
        <dbReference type="EMBL" id="SEI38198.1"/>
    </source>
</evidence>
<gene>
    <name evidence="3" type="ORF">SAMN04487995_0227</name>
</gene>
<reference evidence="3 4" key="1">
    <citation type="submission" date="2016-10" db="EMBL/GenBank/DDBJ databases">
        <authorList>
            <person name="de Groot N.N."/>
        </authorList>
    </citation>
    <scope>NUCLEOTIDE SEQUENCE [LARGE SCALE GENOMIC DNA]</scope>
    <source>
        <strain evidence="3 4">DSM 19938</strain>
    </source>
</reference>
<accession>A0A1H6Q2Z0</accession>
<dbReference type="STRING" id="408657.SAMN04487995_0227"/>
<dbReference type="Pfam" id="PF00072">
    <property type="entry name" value="Response_reg"/>
    <property type="match status" value="1"/>
</dbReference>
<dbReference type="OrthoDB" id="7631574at2"/>
<feature type="domain" description="Response regulatory" evidence="2">
    <location>
        <begin position="6"/>
        <end position="127"/>
    </location>
</feature>
<proteinExistence type="predicted"/>
<dbReference type="SMART" id="SM00448">
    <property type="entry name" value="REC"/>
    <property type="match status" value="1"/>
</dbReference>